<organism evidence="1 2">
    <name type="scientific">Olpidium bornovanus</name>
    <dbReference type="NCBI Taxonomy" id="278681"/>
    <lineage>
        <taxon>Eukaryota</taxon>
        <taxon>Fungi</taxon>
        <taxon>Fungi incertae sedis</taxon>
        <taxon>Olpidiomycota</taxon>
        <taxon>Olpidiomycotina</taxon>
        <taxon>Olpidiomycetes</taxon>
        <taxon>Olpidiales</taxon>
        <taxon>Olpidiaceae</taxon>
        <taxon>Olpidium</taxon>
    </lineage>
</organism>
<comment type="caution">
    <text evidence="1">The sequence shown here is derived from an EMBL/GenBank/DDBJ whole genome shotgun (WGS) entry which is preliminary data.</text>
</comment>
<reference evidence="1 2" key="1">
    <citation type="journal article" name="Sci. Rep.">
        <title>Genome-scale phylogenetic analyses confirm Olpidium as the closest living zoosporic fungus to the non-flagellated, terrestrial fungi.</title>
        <authorList>
            <person name="Chang Y."/>
            <person name="Rochon D."/>
            <person name="Sekimoto S."/>
            <person name="Wang Y."/>
            <person name="Chovatia M."/>
            <person name="Sandor L."/>
            <person name="Salamov A."/>
            <person name="Grigoriev I.V."/>
            <person name="Stajich J.E."/>
            <person name="Spatafora J.W."/>
        </authorList>
    </citation>
    <scope>NUCLEOTIDE SEQUENCE [LARGE SCALE GENOMIC DNA]</scope>
    <source>
        <strain evidence="1">S191</strain>
    </source>
</reference>
<protein>
    <submittedName>
        <fullName evidence="1">Uncharacterized protein</fullName>
    </submittedName>
</protein>
<accession>A0A8H7ZWZ8</accession>
<evidence type="ECO:0000313" key="1">
    <source>
        <dbReference type="EMBL" id="KAG5460789.1"/>
    </source>
</evidence>
<dbReference type="AlphaFoldDB" id="A0A8H7ZWZ8"/>
<name>A0A8H7ZWZ8_9FUNG</name>
<evidence type="ECO:0000313" key="2">
    <source>
        <dbReference type="Proteomes" id="UP000673691"/>
    </source>
</evidence>
<dbReference type="OrthoDB" id="5585039at2759"/>
<keyword evidence="2" id="KW-1185">Reference proteome</keyword>
<gene>
    <name evidence="1" type="ORF">BJ554DRAFT_7120</name>
</gene>
<dbReference type="Proteomes" id="UP000673691">
    <property type="component" value="Unassembled WGS sequence"/>
</dbReference>
<dbReference type="EMBL" id="JAEFCI010004705">
    <property type="protein sequence ID" value="KAG5460789.1"/>
    <property type="molecule type" value="Genomic_DNA"/>
</dbReference>
<proteinExistence type="predicted"/>
<sequence length="77" mass="8343">MAARIVSQRAAMASREPAPFRRMVSSLVTVTDPVVPRRSAVTFSNLMSSSSENTTPPVNVLKSNRIDFRLSPNPGAL</sequence>